<dbReference type="FunCoup" id="A0A078A8R1">
    <property type="interactions" value="12"/>
</dbReference>
<dbReference type="PANTHER" id="PTHR42886:SF29">
    <property type="entry name" value="PUMMELIG, ISOFORM A"/>
    <property type="match status" value="1"/>
</dbReference>
<dbReference type="GO" id="GO:0052689">
    <property type="term" value="F:carboxylic ester hydrolase activity"/>
    <property type="evidence" value="ECO:0007669"/>
    <property type="project" value="TreeGrafter"/>
</dbReference>
<dbReference type="GO" id="GO:0055088">
    <property type="term" value="P:lipid homeostasis"/>
    <property type="evidence" value="ECO:0007669"/>
    <property type="project" value="TreeGrafter"/>
</dbReference>
<protein>
    <recommendedName>
        <fullName evidence="2">AB hydrolase-1 domain-containing protein</fullName>
    </recommendedName>
</protein>
<dbReference type="EMBL" id="CCKQ01006598">
    <property type="protein sequence ID" value="CDW77917.1"/>
    <property type="molecule type" value="Genomic_DNA"/>
</dbReference>
<evidence type="ECO:0000313" key="4">
    <source>
        <dbReference type="Proteomes" id="UP000039865"/>
    </source>
</evidence>
<feature type="domain" description="AB hydrolase-1" evidence="2">
    <location>
        <begin position="38"/>
        <end position="114"/>
    </location>
</feature>
<sequence length="345" mass="40154">MLLLIKIGITLGLSELGLNQTHQWCLSMVMEAQPQYILGKGGSSRPIFNLKTPEETERFLVDWFELWRQQMDLENFILVGHSLGGYICGLYASMYPHRVRKLQLLSPLGLGKQPTDPQTFKKHVFSTKLEAYLWRKQWSTFSVLRLAGRGCGYCMIGGYVRRTLRKASRSEQVDYQKYLAQTFLRAGSTEYAIFKCFNSEIYAINPLESDDRLGGIQIPLSIFFGDRDWMRQEGAKDIIFKNKYRGIHSHFYIIENSNHILQFDNPQDLVRNMIKDLENLDQLEKFNLEDTGHFDQRREQDSFCLNGVNEIEDLLERYNESKRRLFGVVEEAKNINDNIHLSGVQ</sequence>
<dbReference type="Gene3D" id="3.40.50.1820">
    <property type="entry name" value="alpha/beta hydrolase"/>
    <property type="match status" value="1"/>
</dbReference>
<dbReference type="InterPro" id="IPR029058">
    <property type="entry name" value="AB_hydrolase_fold"/>
</dbReference>
<comment type="similarity">
    <text evidence="1">Belongs to the peptidase S33 family. ABHD4/ABHD5 subfamily.</text>
</comment>
<gene>
    <name evidence="3" type="primary">Contig13442.g14341</name>
    <name evidence="3" type="ORF">STYLEM_6886</name>
</gene>
<keyword evidence="4" id="KW-1185">Reference proteome</keyword>
<dbReference type="OrthoDB" id="430332at2759"/>
<dbReference type="Proteomes" id="UP000039865">
    <property type="component" value="Unassembled WGS sequence"/>
</dbReference>
<proteinExistence type="inferred from homology"/>
<dbReference type="Pfam" id="PF00561">
    <property type="entry name" value="Abhydrolase_1"/>
    <property type="match status" value="1"/>
</dbReference>
<dbReference type="InterPro" id="IPR000073">
    <property type="entry name" value="AB_hydrolase_1"/>
</dbReference>
<name>A0A078A8R1_STYLE</name>
<evidence type="ECO:0000259" key="2">
    <source>
        <dbReference type="Pfam" id="PF00561"/>
    </source>
</evidence>
<evidence type="ECO:0000256" key="1">
    <source>
        <dbReference type="ARBA" id="ARBA00038097"/>
    </source>
</evidence>
<dbReference type="InParanoid" id="A0A078A8R1"/>
<evidence type="ECO:0000313" key="3">
    <source>
        <dbReference type="EMBL" id="CDW77917.1"/>
    </source>
</evidence>
<dbReference type="GO" id="GO:0042171">
    <property type="term" value="F:lysophosphatidic acid acyltransferase activity"/>
    <property type="evidence" value="ECO:0007669"/>
    <property type="project" value="TreeGrafter"/>
</dbReference>
<dbReference type="AlphaFoldDB" id="A0A078A8R1"/>
<organism evidence="3 4">
    <name type="scientific">Stylonychia lemnae</name>
    <name type="common">Ciliate</name>
    <dbReference type="NCBI Taxonomy" id="5949"/>
    <lineage>
        <taxon>Eukaryota</taxon>
        <taxon>Sar</taxon>
        <taxon>Alveolata</taxon>
        <taxon>Ciliophora</taxon>
        <taxon>Intramacronucleata</taxon>
        <taxon>Spirotrichea</taxon>
        <taxon>Stichotrichia</taxon>
        <taxon>Sporadotrichida</taxon>
        <taxon>Oxytrichidae</taxon>
        <taxon>Stylonychinae</taxon>
        <taxon>Stylonychia</taxon>
    </lineage>
</organism>
<dbReference type="PANTHER" id="PTHR42886">
    <property type="entry name" value="RE40534P-RELATED"/>
    <property type="match status" value="1"/>
</dbReference>
<accession>A0A078A8R1</accession>
<reference evidence="3 4" key="1">
    <citation type="submission" date="2014-06" db="EMBL/GenBank/DDBJ databases">
        <authorList>
            <person name="Swart Estienne"/>
        </authorList>
    </citation>
    <scope>NUCLEOTIDE SEQUENCE [LARGE SCALE GENOMIC DNA]</scope>
    <source>
        <strain evidence="3 4">130c</strain>
    </source>
</reference>
<dbReference type="GO" id="GO:0006654">
    <property type="term" value="P:phosphatidic acid biosynthetic process"/>
    <property type="evidence" value="ECO:0007669"/>
    <property type="project" value="TreeGrafter"/>
</dbReference>
<dbReference type="SUPFAM" id="SSF53474">
    <property type="entry name" value="alpha/beta-Hydrolases"/>
    <property type="match status" value="1"/>
</dbReference>